<proteinExistence type="predicted"/>
<dbReference type="Pfam" id="PF24481">
    <property type="entry name" value="CT398_CC"/>
    <property type="match status" value="1"/>
</dbReference>
<reference evidence="5" key="1">
    <citation type="journal article" date="2019" name="Int. J. Syst. Evol. Microbiol.">
        <title>The Global Catalogue of Microorganisms (GCM) 10K type strain sequencing project: providing services to taxonomists for standard genome sequencing and annotation.</title>
        <authorList>
            <consortium name="The Broad Institute Genomics Platform"/>
            <consortium name="The Broad Institute Genome Sequencing Center for Infectious Disease"/>
            <person name="Wu L."/>
            <person name="Ma J."/>
        </authorList>
    </citation>
    <scope>NUCLEOTIDE SEQUENCE [LARGE SCALE GENOMIC DNA]</scope>
    <source>
        <strain evidence="5">CCUG 50213</strain>
    </source>
</reference>
<keyword evidence="1" id="KW-0175">Coiled coil</keyword>
<protein>
    <submittedName>
        <fullName evidence="4">Zinc ribbon domain-containing protein</fullName>
    </submittedName>
</protein>
<evidence type="ECO:0000313" key="5">
    <source>
        <dbReference type="Proteomes" id="UP001597181"/>
    </source>
</evidence>
<dbReference type="InterPro" id="IPR056003">
    <property type="entry name" value="CT398_CC_hairpin"/>
</dbReference>
<dbReference type="Pfam" id="PF02591">
    <property type="entry name" value="Zn_ribbon_9"/>
    <property type="match status" value="1"/>
</dbReference>
<sequence length="242" mass="26679">MKATPRQQLMLLDLQRLDHTLARLRKRNEQLPERAELTALETEREQVRNTYMDAQRELDARRLELTRIESDVEVVEQRVARDNEMLAASTSSKEAVALQSELDTLGRRKGELEERQLEAMEVAEAAEGVFSEAERVLAGVDERRAGINERIAAAEAQTESDRGAAETERAGLAAEVRGDLLALYEKTRAQVGIGAARLRAGVSEASGMALSPADLSTIKAAPEDEIVFCPETGAILVRVIDE</sequence>
<accession>A0ABW3TJF6</accession>
<feature type="domain" description="CT398-like coiled coil hairpin" evidence="3">
    <location>
        <begin position="14"/>
        <end position="192"/>
    </location>
</feature>
<evidence type="ECO:0000256" key="1">
    <source>
        <dbReference type="SAM" id="Coils"/>
    </source>
</evidence>
<organism evidence="4 5">
    <name type="scientific">Leucobacter albus</name>
    <dbReference type="NCBI Taxonomy" id="272210"/>
    <lineage>
        <taxon>Bacteria</taxon>
        <taxon>Bacillati</taxon>
        <taxon>Actinomycetota</taxon>
        <taxon>Actinomycetes</taxon>
        <taxon>Micrococcales</taxon>
        <taxon>Microbacteriaceae</taxon>
        <taxon>Leucobacter</taxon>
    </lineage>
</organism>
<feature type="coiled-coil region" evidence="1">
    <location>
        <begin position="95"/>
        <end position="157"/>
    </location>
</feature>
<name>A0ABW3TJF6_9MICO</name>
<keyword evidence="5" id="KW-1185">Reference proteome</keyword>
<dbReference type="RefSeq" id="WP_343959365.1">
    <property type="nucleotide sequence ID" value="NZ_BAAAKZ010000003.1"/>
</dbReference>
<gene>
    <name evidence="4" type="ORF">ACFQ3U_02765</name>
</gene>
<dbReference type="Proteomes" id="UP001597181">
    <property type="component" value="Unassembled WGS sequence"/>
</dbReference>
<dbReference type="InterPro" id="IPR003743">
    <property type="entry name" value="Zf-RING_7"/>
</dbReference>
<evidence type="ECO:0000259" key="2">
    <source>
        <dbReference type="Pfam" id="PF02591"/>
    </source>
</evidence>
<feature type="domain" description="C4-type zinc ribbon" evidence="2">
    <location>
        <begin position="203"/>
        <end position="236"/>
    </location>
</feature>
<dbReference type="Gene3D" id="1.10.287.1490">
    <property type="match status" value="1"/>
</dbReference>
<evidence type="ECO:0000313" key="4">
    <source>
        <dbReference type="EMBL" id="MFD1200815.1"/>
    </source>
</evidence>
<feature type="coiled-coil region" evidence="1">
    <location>
        <begin position="14"/>
        <end position="64"/>
    </location>
</feature>
<dbReference type="EMBL" id="JBHTLY010000001">
    <property type="protein sequence ID" value="MFD1200815.1"/>
    <property type="molecule type" value="Genomic_DNA"/>
</dbReference>
<evidence type="ECO:0000259" key="3">
    <source>
        <dbReference type="Pfam" id="PF24481"/>
    </source>
</evidence>
<comment type="caution">
    <text evidence="4">The sequence shown here is derived from an EMBL/GenBank/DDBJ whole genome shotgun (WGS) entry which is preliminary data.</text>
</comment>